<accession>A0A1E7FYZ0</accession>
<sequence length="792" mass="89715">MSSSVNNNNNNNKKKKKTRPGSGGGRGGGRANNKCGLKAKDIIISTDNDVVDVDYENDIFLEMIISSSIRNRKQQQLILFFFLNAVVVLVSVIWKQQQQQQQQQTHFLPFSSLDSNENNSKNTTTTRRTSLSELFRIGCNNNKGTNKLGIYCDTKFFEIHDNDRSIRTKSQRRSQRSQGSSQQSVEMIQAGMRLLEIPSTVQITTIDALRDIRVLNLIKQNPRHDTNTILSKQALPPKAYLAVYIAFELDRVNNNRNDNNYNHNHNNSNNIKLSRLVSPEIERFHRAYLKHLPTYQDFVSFHPILSLSKSKTTTNTVSLTEHLTKGWLQHFISEYKALYEASSSSDTSSGTTVSAASLFANRIAWEDYITARLIVNTRGFASSGPIPYHVISDEELELYRPYINDIPYGRNSQSSSPTSSSTTSYNRRTLFYENLRNSSMLLSCMVPLLDSFDHHSNPNVGWQSLERHQESTATAAAGDGSSSSSFVAYASQDIIHTQPGGTKLYDSYGSSLSDSWIYAQYGFVNKERSTGRRVATLLAPYHQLHEVDFFITEDDYDDKSTSQLLHKYLAFEDGYESCTHSSENDDGQQQQQQQQYQLRIEFQQMKLNALKKISNSLESWFASVPTTTTPTSIENAIIPEYLDDGIVDALSLCRMLATTHRDYNGQAIQHLMQVITTDYGGNNPIHLLFPVSTDEHTTKALEYRTWHILERLAMAVEVDLRRTLLLQQHPQQSGNGNNELGFVLLGELEALSILCKHAKRWKQSLLLETKGNTISNVNEEDYIIRDNPCGIV</sequence>
<dbReference type="SUPFAM" id="SSF82199">
    <property type="entry name" value="SET domain"/>
    <property type="match status" value="1"/>
</dbReference>
<proteinExistence type="predicted"/>
<feature type="compositionally biased region" description="Gly residues" evidence="1">
    <location>
        <begin position="21"/>
        <end position="30"/>
    </location>
</feature>
<gene>
    <name evidence="3" type="ORF">FRACYDRAFT_233540</name>
</gene>
<keyword evidence="2" id="KW-0812">Transmembrane</keyword>
<keyword evidence="2" id="KW-1133">Transmembrane helix</keyword>
<reference evidence="3 4" key="1">
    <citation type="submission" date="2016-09" db="EMBL/GenBank/DDBJ databases">
        <title>Extensive genetic diversity and differential bi-allelic expression allows diatom success in the polar Southern Ocean.</title>
        <authorList>
            <consortium name="DOE Joint Genome Institute"/>
            <person name="Mock T."/>
            <person name="Otillar R.P."/>
            <person name="Strauss J."/>
            <person name="Dupont C."/>
            <person name="Frickenhaus S."/>
            <person name="Maumus F."/>
            <person name="Mcmullan M."/>
            <person name="Sanges R."/>
            <person name="Schmutz J."/>
            <person name="Toseland A."/>
            <person name="Valas R."/>
            <person name="Veluchamy A."/>
            <person name="Ward B.J."/>
            <person name="Allen A."/>
            <person name="Barry K."/>
            <person name="Falciatore A."/>
            <person name="Ferrante M."/>
            <person name="Fortunato A.E."/>
            <person name="Gloeckner G."/>
            <person name="Gruber A."/>
            <person name="Hipkin R."/>
            <person name="Janech M."/>
            <person name="Kroth P."/>
            <person name="Leese F."/>
            <person name="Lindquist E."/>
            <person name="Lyon B.R."/>
            <person name="Martin J."/>
            <person name="Mayer C."/>
            <person name="Parker M."/>
            <person name="Quesneville H."/>
            <person name="Raymond J."/>
            <person name="Uhlig C."/>
            <person name="Valentin K.U."/>
            <person name="Worden A.Z."/>
            <person name="Armbrust E.V."/>
            <person name="Bowler C."/>
            <person name="Green B."/>
            <person name="Moulton V."/>
            <person name="Van Oosterhout C."/>
            <person name="Grigoriev I."/>
        </authorList>
    </citation>
    <scope>NUCLEOTIDE SEQUENCE [LARGE SCALE GENOMIC DNA]</scope>
    <source>
        <strain evidence="3 4">CCMP1102</strain>
    </source>
</reference>
<dbReference type="GO" id="GO:0005634">
    <property type="term" value="C:nucleus"/>
    <property type="evidence" value="ECO:0007669"/>
    <property type="project" value="TreeGrafter"/>
</dbReference>
<dbReference type="GO" id="GO:0000981">
    <property type="term" value="F:DNA-binding transcription factor activity, RNA polymerase II-specific"/>
    <property type="evidence" value="ECO:0007669"/>
    <property type="project" value="TreeGrafter"/>
</dbReference>
<dbReference type="KEGG" id="fcy:FRACYDRAFT_233540"/>
<name>A0A1E7FYZ0_9STRA</name>
<feature type="compositionally biased region" description="Low complexity" evidence="1">
    <location>
        <begin position="1"/>
        <end position="11"/>
    </location>
</feature>
<dbReference type="Proteomes" id="UP000095751">
    <property type="component" value="Unassembled WGS sequence"/>
</dbReference>
<dbReference type="GO" id="GO:0000987">
    <property type="term" value="F:cis-regulatory region sequence-specific DNA binding"/>
    <property type="evidence" value="ECO:0007669"/>
    <property type="project" value="TreeGrafter"/>
</dbReference>
<evidence type="ECO:0000256" key="1">
    <source>
        <dbReference type="SAM" id="MobiDB-lite"/>
    </source>
</evidence>
<evidence type="ECO:0000313" key="4">
    <source>
        <dbReference type="Proteomes" id="UP000095751"/>
    </source>
</evidence>
<evidence type="ECO:0000313" key="3">
    <source>
        <dbReference type="EMBL" id="OEU23367.1"/>
    </source>
</evidence>
<dbReference type="PANTHER" id="PTHR14596">
    <property type="entry name" value="ZINC FINGER PROTEIN"/>
    <property type="match status" value="1"/>
</dbReference>
<keyword evidence="4" id="KW-1185">Reference proteome</keyword>
<evidence type="ECO:0008006" key="5">
    <source>
        <dbReference type="Google" id="ProtNLM"/>
    </source>
</evidence>
<feature type="region of interest" description="Disordered" evidence="1">
    <location>
        <begin position="164"/>
        <end position="185"/>
    </location>
</feature>
<dbReference type="EMBL" id="KV784353">
    <property type="protein sequence ID" value="OEU23367.1"/>
    <property type="molecule type" value="Genomic_DNA"/>
</dbReference>
<evidence type="ECO:0000256" key="2">
    <source>
        <dbReference type="SAM" id="Phobius"/>
    </source>
</evidence>
<dbReference type="PANTHER" id="PTHR14596:SF72">
    <property type="entry name" value="ZINC FINGER PROTEIN MSN2-RELATED"/>
    <property type="match status" value="1"/>
</dbReference>
<dbReference type="InParanoid" id="A0A1E7FYZ0"/>
<organism evidence="3 4">
    <name type="scientific">Fragilariopsis cylindrus CCMP1102</name>
    <dbReference type="NCBI Taxonomy" id="635003"/>
    <lineage>
        <taxon>Eukaryota</taxon>
        <taxon>Sar</taxon>
        <taxon>Stramenopiles</taxon>
        <taxon>Ochrophyta</taxon>
        <taxon>Bacillariophyta</taxon>
        <taxon>Bacillariophyceae</taxon>
        <taxon>Bacillariophycidae</taxon>
        <taxon>Bacillariales</taxon>
        <taxon>Bacillariaceae</taxon>
        <taxon>Fragilariopsis</taxon>
    </lineage>
</organism>
<dbReference type="GO" id="GO:0042594">
    <property type="term" value="P:response to starvation"/>
    <property type="evidence" value="ECO:0007669"/>
    <property type="project" value="TreeGrafter"/>
</dbReference>
<dbReference type="OrthoDB" id="53903at2759"/>
<dbReference type="AlphaFoldDB" id="A0A1E7FYZ0"/>
<protein>
    <recommendedName>
        <fullName evidence="5">SET domain-containing protein</fullName>
    </recommendedName>
</protein>
<dbReference type="InterPro" id="IPR046341">
    <property type="entry name" value="SET_dom_sf"/>
</dbReference>
<feature type="transmembrane region" description="Helical" evidence="2">
    <location>
        <begin position="77"/>
        <end position="94"/>
    </location>
</feature>
<keyword evidence="2" id="KW-0472">Membrane</keyword>
<feature type="region of interest" description="Disordered" evidence="1">
    <location>
        <begin position="1"/>
        <end position="32"/>
    </location>
</feature>
<dbReference type="Gene3D" id="3.90.1410.10">
    <property type="entry name" value="set domain protein methyltransferase, domain 1"/>
    <property type="match status" value="1"/>
</dbReference>